<accession>A0A367KS05</accession>
<reference evidence="7 8" key="1">
    <citation type="journal article" date="2018" name="G3 (Bethesda)">
        <title>Phylogenetic and Phylogenomic Definition of Rhizopus Species.</title>
        <authorList>
            <person name="Gryganskyi A.P."/>
            <person name="Golan J."/>
            <person name="Dolatabadi S."/>
            <person name="Mondo S."/>
            <person name="Robb S."/>
            <person name="Idnurm A."/>
            <person name="Muszewska A."/>
            <person name="Steczkiewicz K."/>
            <person name="Masonjones S."/>
            <person name="Liao H.L."/>
            <person name="Gajdeczka M.T."/>
            <person name="Anike F."/>
            <person name="Vuek A."/>
            <person name="Anishchenko I.M."/>
            <person name="Voigt K."/>
            <person name="de Hoog G.S."/>
            <person name="Smith M.E."/>
            <person name="Heitman J."/>
            <person name="Vilgalys R."/>
            <person name="Stajich J.E."/>
        </authorList>
    </citation>
    <scope>NUCLEOTIDE SEQUENCE [LARGE SCALE GENOMIC DNA]</scope>
    <source>
        <strain evidence="7 8">LSU 92-RS-03</strain>
    </source>
</reference>
<dbReference type="GO" id="GO:0036297">
    <property type="term" value="P:interstrand cross-link repair"/>
    <property type="evidence" value="ECO:0007669"/>
    <property type="project" value="TreeGrafter"/>
</dbReference>
<organism evidence="7 8">
    <name type="scientific">Rhizopus stolonifer</name>
    <name type="common">Rhizopus nigricans</name>
    <dbReference type="NCBI Taxonomy" id="4846"/>
    <lineage>
        <taxon>Eukaryota</taxon>
        <taxon>Fungi</taxon>
        <taxon>Fungi incertae sedis</taxon>
        <taxon>Mucoromycota</taxon>
        <taxon>Mucoromycotina</taxon>
        <taxon>Mucoromycetes</taxon>
        <taxon>Mucorales</taxon>
        <taxon>Mucorineae</taxon>
        <taxon>Rhizopodaceae</taxon>
        <taxon>Rhizopus</taxon>
    </lineage>
</organism>
<evidence type="ECO:0000256" key="2">
    <source>
        <dbReference type="ARBA" id="ARBA00022499"/>
    </source>
</evidence>
<keyword evidence="2" id="KW-1017">Isopeptide bond</keyword>
<dbReference type="PANTHER" id="PTHR32086:SF0">
    <property type="entry name" value="FANCONI ANEMIA GROUP D2 PROTEIN"/>
    <property type="match status" value="1"/>
</dbReference>
<comment type="subcellular location">
    <subcellularLocation>
        <location evidence="1">Nucleus</location>
    </subcellularLocation>
</comment>
<dbReference type="PANTHER" id="PTHR32086">
    <property type="entry name" value="FANCONI ANEMIA GROUP D2 PROTEIN"/>
    <property type="match status" value="1"/>
</dbReference>
<keyword evidence="4" id="KW-0539">Nucleus</keyword>
<feature type="region of interest" description="Disordered" evidence="6">
    <location>
        <begin position="1240"/>
        <end position="1395"/>
    </location>
</feature>
<keyword evidence="8" id="KW-1185">Reference proteome</keyword>
<proteinExistence type="inferred from homology"/>
<evidence type="ECO:0000313" key="8">
    <source>
        <dbReference type="Proteomes" id="UP000253551"/>
    </source>
</evidence>
<feature type="compositionally biased region" description="Basic residues" evidence="6">
    <location>
        <begin position="1267"/>
        <end position="1285"/>
    </location>
</feature>
<dbReference type="GO" id="GO:0005634">
    <property type="term" value="C:nucleus"/>
    <property type="evidence" value="ECO:0007669"/>
    <property type="project" value="UniProtKB-SubCell"/>
</dbReference>
<dbReference type="OrthoDB" id="27031at2759"/>
<dbReference type="GO" id="GO:0031573">
    <property type="term" value="P:mitotic intra-S DNA damage checkpoint signaling"/>
    <property type="evidence" value="ECO:0007669"/>
    <property type="project" value="TreeGrafter"/>
</dbReference>
<sequence>DSGCELEPAIIFQVEPALFRRNLTLKLRNQSDLFDNFIEDMQNYTEDPSVFKQCLLPSTFSENVSKIIRTSNVESLFKTLLAVGSIQTDLINYLLERLPEFFDELENDNSSSCTARLILNQLRWLDYISQPEALTGKLIEIIQITPPVIQHEIITSLPDIVNDSEHKPIVVYLKELMSENPDLTVPILDALSNLTLHSESLEDVKDIVLERLESAELDDLAVIVRFLLQTVTHNTVDVVVSGIRQKLDFRTLGRIQQLYNSSQRQTQQHNANKSSVKDTPESLILESIKVGLQFHKFVCDSWFRTIVALEEAHVHKIIDVLVLIIFYTMPSMKKKAEATLKRKVIDGLISAPLLEETIMNHSTGLAGYWNSILSLSENLLRSCQQNSTMSPCASVLYTSSFKACDSYYRQEIVGSLVTHIGSGVESEMNIALSILLHLSKSDVSSVTPYGVFIKGILDYLDNLNLGQTRTLFDIFSLIALTSDNIADGSGNLWADIQIVIRKQLSNPREKYKNIGVIASLSAVRVLGSRERCNEIQNQQGGSSSQSSKVAATKHPLLRQSISILDSLMRNCNGYPEGVDIAVKMYELIARKDIKSKKSMIVPMCSTFNLMQSCEKQLNDGSLEGVNALSGCSVLLFDSQNLDELSSEEIIDACDILFYTINWFREILNSFINARGEDLSQTLILRLRNILELESNLDNCLKYVSTYAPIEFHNTLSISPKEDFPKSSQIIVTDISTNVSEESQSSIKPNTKKDSKPLNITFNSAIELRPYMRAFSLPVFEIFKYNNDKVRMTHVEMNYVLDDLNNKLNIKIVPVTVLPFGKKKATNENKTLSSNVTLLARMDSGKFMRQIVPSLPYILQILEELYVEIQEKNVDTGRIQGAEEIASAISHIVNVFYKLLSWPHIRNPDNKDILEAIIQSLAERISGESKKTRTSPEIQIQQAFQYLSHYGENMPQSVTAVLLFKTLLRLMELSDNHISLKQGASTVAAQIVSTSWFDWLDIKKQIEFLVEKMIELNDDPLQVLHELVNDVLPNFEREGALENHPLLKSDTAVQYYQAIINQIVKSFELFKNTDQDPEIILVRNGRVVKIFERITYYVKIKEQRLLIAVLLKTGKLFIDQFTKHSIPYFTQIFKTYKTDILTILRDLQASTRVLQIICSHVKVLKDVSLSAYVPPLKKSLETVIYQVKILVTRNGAPTSAFFMGALKHRDISGAEISSQILPDEDEDEEPVNEELVLSDVEEVAEEEESNDNENTYNSPSHGPTKKKESSKRKKTTHGSKPRKRSKQINIPTDINYRTSSQVPSSSEGEASEDELTEEGTISNLASENEGDDEKVLEFDLNSSNIDDDSEDGRLPSPAPPAIEEKRPEARKKRLGIGRPKPISRKKIFDLTGSQSE</sequence>
<comment type="caution">
    <text evidence="7">The sequence shown here is derived from an EMBL/GenBank/DDBJ whole genome shotgun (WGS) entry which is preliminary data.</text>
</comment>
<evidence type="ECO:0000313" key="7">
    <source>
        <dbReference type="EMBL" id="RCI04920.1"/>
    </source>
</evidence>
<dbReference type="InterPro" id="IPR029448">
    <property type="entry name" value="FANCD2"/>
</dbReference>
<dbReference type="GO" id="GO:1990918">
    <property type="term" value="P:double-strand break repair involved in meiotic recombination"/>
    <property type="evidence" value="ECO:0007669"/>
    <property type="project" value="TreeGrafter"/>
</dbReference>
<name>A0A367KS05_RHIST</name>
<dbReference type="EMBL" id="PJQM01000537">
    <property type="protein sequence ID" value="RCI04920.1"/>
    <property type="molecule type" value="Genomic_DNA"/>
</dbReference>
<dbReference type="Pfam" id="PF14631">
    <property type="entry name" value="FancD2"/>
    <property type="match status" value="3"/>
</dbReference>
<feature type="compositionally biased region" description="Polar residues" evidence="6">
    <location>
        <begin position="1286"/>
        <end position="1307"/>
    </location>
</feature>
<dbReference type="GO" id="GO:0007129">
    <property type="term" value="P:homologous chromosome pairing at meiosis"/>
    <property type="evidence" value="ECO:0007669"/>
    <property type="project" value="TreeGrafter"/>
</dbReference>
<feature type="compositionally biased region" description="Acidic residues" evidence="6">
    <location>
        <begin position="1240"/>
        <end position="1250"/>
    </location>
</feature>
<feature type="compositionally biased region" description="Basic residues" evidence="6">
    <location>
        <begin position="1367"/>
        <end position="1384"/>
    </location>
</feature>
<protein>
    <submittedName>
        <fullName evidence="7">Fanconi anemia group D2 protein</fullName>
    </submittedName>
</protein>
<evidence type="ECO:0000256" key="5">
    <source>
        <dbReference type="ARBA" id="ARBA00093456"/>
    </source>
</evidence>
<dbReference type="GO" id="GO:0000793">
    <property type="term" value="C:condensed chromosome"/>
    <property type="evidence" value="ECO:0007669"/>
    <property type="project" value="TreeGrafter"/>
</dbReference>
<comment type="similarity">
    <text evidence="5">Belongs to the Fanconi anemia protein FANCD2 family.</text>
</comment>
<evidence type="ECO:0000256" key="4">
    <source>
        <dbReference type="ARBA" id="ARBA00023242"/>
    </source>
</evidence>
<dbReference type="GO" id="GO:0070182">
    <property type="term" value="F:DNA polymerase binding"/>
    <property type="evidence" value="ECO:0007669"/>
    <property type="project" value="TreeGrafter"/>
</dbReference>
<dbReference type="STRING" id="4846.A0A367KS05"/>
<dbReference type="Proteomes" id="UP000253551">
    <property type="component" value="Unassembled WGS sequence"/>
</dbReference>
<evidence type="ECO:0000256" key="3">
    <source>
        <dbReference type="ARBA" id="ARBA00022843"/>
    </source>
</evidence>
<feature type="non-terminal residue" evidence="7">
    <location>
        <position position="1"/>
    </location>
</feature>
<gene>
    <name evidence="7" type="primary">FANCD2_1</name>
    <name evidence="7" type="ORF">CU098_000522</name>
</gene>
<evidence type="ECO:0000256" key="1">
    <source>
        <dbReference type="ARBA" id="ARBA00004123"/>
    </source>
</evidence>
<evidence type="ECO:0000256" key="6">
    <source>
        <dbReference type="SAM" id="MobiDB-lite"/>
    </source>
</evidence>
<keyword evidence="3" id="KW-0832">Ubl conjugation</keyword>